<dbReference type="InterPro" id="IPR016166">
    <property type="entry name" value="FAD-bd_PCMH"/>
</dbReference>
<dbReference type="GO" id="GO:0016491">
    <property type="term" value="F:oxidoreductase activity"/>
    <property type="evidence" value="ECO:0007669"/>
    <property type="project" value="UniProtKB-KW"/>
</dbReference>
<dbReference type="Pfam" id="PF00941">
    <property type="entry name" value="FAD_binding_5"/>
    <property type="match status" value="1"/>
</dbReference>
<evidence type="ECO:0000256" key="2">
    <source>
        <dbReference type="ARBA" id="ARBA00022827"/>
    </source>
</evidence>
<dbReference type="Gene3D" id="3.30.390.50">
    <property type="entry name" value="CO dehydrogenase flavoprotein, C-terminal domain"/>
    <property type="match status" value="1"/>
</dbReference>
<dbReference type="InterPro" id="IPR002346">
    <property type="entry name" value="Mopterin_DH_FAD-bd"/>
</dbReference>
<dbReference type="Gene3D" id="3.30.465.10">
    <property type="match status" value="1"/>
</dbReference>
<organism evidence="4">
    <name type="scientific">Thermomicrobium roseum</name>
    <dbReference type="NCBI Taxonomy" id="500"/>
    <lineage>
        <taxon>Bacteria</taxon>
        <taxon>Pseudomonadati</taxon>
        <taxon>Thermomicrobiota</taxon>
        <taxon>Thermomicrobia</taxon>
        <taxon>Thermomicrobiales</taxon>
        <taxon>Thermomicrobiaceae</taxon>
        <taxon>Thermomicrobium</taxon>
    </lineage>
</organism>
<dbReference type="InterPro" id="IPR036318">
    <property type="entry name" value="FAD-bd_PCMH-like_sf"/>
</dbReference>
<dbReference type="Pfam" id="PF03450">
    <property type="entry name" value="CO_deh_flav_C"/>
    <property type="match status" value="1"/>
</dbReference>
<sequence>MMDCAVVAPTVLDEVLALLASSGEDAVPVAGGIWVTLTLRHGLIRPRLLVHLRRVPELGRMAVEPTGDLVIGASVTHRAVERSPLVRSHSPVLAETLAEVANVRVREQATLVGNLCEADPASDPPTVLAALGASVELLSRRGRRLVPVADFVLGAYQTARAPDELVTAVRVPPLPPRAGVAYLKFRTRSHEDRPALGVAAVVLPDDAGRIAAIDLVVGAAGDRPQRVPSVLEHARGLPLDEELVTMLASAYAGAVETVSDLRASAWYRREMVRVFVARALRLAAQRAGLYRQQGGSMDA</sequence>
<dbReference type="SUPFAM" id="SSF56176">
    <property type="entry name" value="FAD-binding/transporter-associated domain-like"/>
    <property type="match status" value="1"/>
</dbReference>
<dbReference type="SUPFAM" id="SSF55447">
    <property type="entry name" value="CO dehydrogenase flavoprotein C-terminal domain-like"/>
    <property type="match status" value="1"/>
</dbReference>
<comment type="caution">
    <text evidence="4">The sequence shown here is derived from an EMBL/GenBank/DDBJ whole genome shotgun (WGS) entry which is preliminary data.</text>
</comment>
<dbReference type="AlphaFoldDB" id="A0A7C2B792"/>
<name>A0A7C2B792_THERO</name>
<dbReference type="PROSITE" id="PS51387">
    <property type="entry name" value="FAD_PCMH"/>
    <property type="match status" value="1"/>
</dbReference>
<evidence type="ECO:0000256" key="1">
    <source>
        <dbReference type="ARBA" id="ARBA00022630"/>
    </source>
</evidence>
<dbReference type="PANTHER" id="PTHR42659:SF2">
    <property type="entry name" value="XANTHINE DEHYDROGENASE SUBUNIT C-RELATED"/>
    <property type="match status" value="1"/>
</dbReference>
<dbReference type="InterPro" id="IPR005107">
    <property type="entry name" value="CO_DH_flav_C"/>
</dbReference>
<dbReference type="PANTHER" id="PTHR42659">
    <property type="entry name" value="XANTHINE DEHYDROGENASE SUBUNIT C-RELATED"/>
    <property type="match status" value="1"/>
</dbReference>
<dbReference type="GO" id="GO:0071949">
    <property type="term" value="F:FAD binding"/>
    <property type="evidence" value="ECO:0007669"/>
    <property type="project" value="InterPro"/>
</dbReference>
<dbReference type="InterPro" id="IPR016167">
    <property type="entry name" value="FAD-bd_PCMH_sub1"/>
</dbReference>
<dbReference type="InterPro" id="IPR016169">
    <property type="entry name" value="FAD-bd_PCMH_sub2"/>
</dbReference>
<gene>
    <name evidence="4" type="ORF">ENP47_12100</name>
</gene>
<evidence type="ECO:0000256" key="3">
    <source>
        <dbReference type="ARBA" id="ARBA00023002"/>
    </source>
</evidence>
<dbReference type="EMBL" id="DSJL01000011">
    <property type="protein sequence ID" value="HEF66319.1"/>
    <property type="molecule type" value="Genomic_DNA"/>
</dbReference>
<accession>A0A7C2B792</accession>
<evidence type="ECO:0000313" key="4">
    <source>
        <dbReference type="EMBL" id="HEF66319.1"/>
    </source>
</evidence>
<keyword evidence="1" id="KW-0285">Flavoprotein</keyword>
<dbReference type="SMART" id="SM01092">
    <property type="entry name" value="CO_deh_flav_C"/>
    <property type="match status" value="1"/>
</dbReference>
<keyword evidence="2" id="KW-0274">FAD</keyword>
<proteinExistence type="predicted"/>
<keyword evidence="3" id="KW-0560">Oxidoreductase</keyword>
<reference evidence="4" key="1">
    <citation type="journal article" date="2020" name="mSystems">
        <title>Genome- and Community-Level Interaction Insights into Carbon Utilization and Element Cycling Functions of Hydrothermarchaeota in Hydrothermal Sediment.</title>
        <authorList>
            <person name="Zhou Z."/>
            <person name="Liu Y."/>
            <person name="Xu W."/>
            <person name="Pan J."/>
            <person name="Luo Z.H."/>
            <person name="Li M."/>
        </authorList>
    </citation>
    <scope>NUCLEOTIDE SEQUENCE [LARGE SCALE GENOMIC DNA]</scope>
    <source>
        <strain evidence="4">SpSt-222</strain>
    </source>
</reference>
<dbReference type="InterPro" id="IPR036683">
    <property type="entry name" value="CO_DH_flav_C_dom_sf"/>
</dbReference>
<dbReference type="Gene3D" id="3.30.43.10">
    <property type="entry name" value="Uridine Diphospho-n-acetylenolpyruvylglucosamine Reductase, domain 2"/>
    <property type="match status" value="1"/>
</dbReference>
<protein>
    <submittedName>
        <fullName evidence="4">Xanthine dehydrogenase family protein subunit M</fullName>
    </submittedName>
</protein>
<dbReference type="InterPro" id="IPR051312">
    <property type="entry name" value="Diverse_Substr_Oxidored"/>
</dbReference>